<dbReference type="SUPFAM" id="SSF51735">
    <property type="entry name" value="NAD(P)-binding Rossmann-fold domains"/>
    <property type="match status" value="1"/>
</dbReference>
<keyword evidence="5" id="KW-0057">Aromatic amino acid biosynthesis</keyword>
<dbReference type="EMBL" id="SRMF01000003">
    <property type="protein sequence ID" value="TGG93396.1"/>
    <property type="molecule type" value="Genomic_DNA"/>
</dbReference>
<dbReference type="OrthoDB" id="9792692at2"/>
<evidence type="ECO:0000313" key="9">
    <source>
        <dbReference type="EMBL" id="TGG93396.1"/>
    </source>
</evidence>
<organism evidence="9 10">
    <name type="scientific">Natronospirillum operosum</name>
    <dbReference type="NCBI Taxonomy" id="2759953"/>
    <lineage>
        <taxon>Bacteria</taxon>
        <taxon>Pseudomonadati</taxon>
        <taxon>Pseudomonadota</taxon>
        <taxon>Gammaproteobacteria</taxon>
        <taxon>Oceanospirillales</taxon>
        <taxon>Natronospirillaceae</taxon>
        <taxon>Natronospirillum</taxon>
    </lineage>
</organism>
<dbReference type="InterPro" id="IPR022893">
    <property type="entry name" value="Shikimate_DH_fam"/>
</dbReference>
<dbReference type="GO" id="GO:0009423">
    <property type="term" value="P:chorismate biosynthetic process"/>
    <property type="evidence" value="ECO:0007669"/>
    <property type="project" value="UniProtKB-UniPathway"/>
</dbReference>
<comment type="catalytic activity">
    <reaction evidence="6">
        <text>shikimate + NADP(+) = 3-dehydroshikimate + NADPH + H(+)</text>
        <dbReference type="Rhea" id="RHEA:17737"/>
        <dbReference type="ChEBI" id="CHEBI:15378"/>
        <dbReference type="ChEBI" id="CHEBI:16630"/>
        <dbReference type="ChEBI" id="CHEBI:36208"/>
        <dbReference type="ChEBI" id="CHEBI:57783"/>
        <dbReference type="ChEBI" id="CHEBI:58349"/>
        <dbReference type="EC" id="1.1.1.25"/>
    </reaction>
</comment>
<keyword evidence="5" id="KW-0028">Amino-acid biosynthesis</keyword>
<dbReference type="PANTHER" id="PTHR21089">
    <property type="entry name" value="SHIKIMATE DEHYDROGENASE"/>
    <property type="match status" value="1"/>
</dbReference>
<dbReference type="UniPathway" id="UPA00053">
    <property type="reaction ID" value="UER00087"/>
</dbReference>
<evidence type="ECO:0000256" key="6">
    <source>
        <dbReference type="ARBA" id="ARBA00049442"/>
    </source>
</evidence>
<comment type="caution">
    <text evidence="9">The sequence shown here is derived from an EMBL/GenBank/DDBJ whole genome shotgun (WGS) entry which is preliminary data.</text>
</comment>
<evidence type="ECO:0000313" key="10">
    <source>
        <dbReference type="Proteomes" id="UP000297475"/>
    </source>
</evidence>
<dbReference type="InterPro" id="IPR006151">
    <property type="entry name" value="Shikm_DH/Glu-tRNA_Rdtase"/>
</dbReference>
<keyword evidence="10" id="KW-1185">Reference proteome</keyword>
<accession>A0A4Z0WE07</accession>
<dbReference type="Pfam" id="PF01488">
    <property type="entry name" value="Shikimate_DH"/>
    <property type="match status" value="1"/>
</dbReference>
<comment type="pathway">
    <text evidence="1">Metabolic intermediate biosynthesis; chorismate biosynthesis; chorismate from D-erythrose 4-phosphate and phosphoenolpyruvate: step 4/7.</text>
</comment>
<feature type="domain" description="Shikimate dehydrogenase substrate binding N-terminal" evidence="8">
    <location>
        <begin position="6"/>
        <end position="91"/>
    </location>
</feature>
<dbReference type="GO" id="GO:0019632">
    <property type="term" value="P:shikimate metabolic process"/>
    <property type="evidence" value="ECO:0007669"/>
    <property type="project" value="TreeGrafter"/>
</dbReference>
<dbReference type="Gene3D" id="3.40.50.10860">
    <property type="entry name" value="Leucine Dehydrogenase, chain A, domain 1"/>
    <property type="match status" value="1"/>
</dbReference>
<sequence length="294" mass="31686">MMKLALIGEGIAQSQSPDLHRRLGGKVGLEVQYDLVDALGQTDFHFASAVNGLRAAGYRGTNVTYPFKELACHLADQRSAGVDRVGTANTLLFDGGRVLADNTDYSGFISAYRHQLGNRPAGEVLLIGAGGVGRAIACALGELGVKRVHVMERDPVRSSLLCRDLQQMNIQADSVSAAAAKARLGDWQGIVNCTPVGHVNHPGCPIPTDDLQAHHWVFDAVYIPAQTRLLAAAEARGSTLLTGVELFIFQGVDAFRRFAADQVDASDIDVHVMSLFRHYYQQLVTVTSDQTTDS</sequence>
<protein>
    <recommendedName>
        <fullName evidence="2">shikimate dehydrogenase (NADP(+))</fullName>
        <ecNumber evidence="2">1.1.1.25</ecNumber>
    </recommendedName>
</protein>
<dbReference type="InterPro" id="IPR013708">
    <property type="entry name" value="Shikimate_DH-bd_N"/>
</dbReference>
<keyword evidence="4" id="KW-0560">Oxidoreductase</keyword>
<dbReference type="CDD" id="cd01065">
    <property type="entry name" value="NAD_bind_Shikimate_DH"/>
    <property type="match status" value="1"/>
</dbReference>
<evidence type="ECO:0000256" key="3">
    <source>
        <dbReference type="ARBA" id="ARBA00022857"/>
    </source>
</evidence>
<proteinExistence type="predicted"/>
<evidence type="ECO:0000256" key="4">
    <source>
        <dbReference type="ARBA" id="ARBA00023002"/>
    </source>
</evidence>
<dbReference type="GO" id="GO:0009073">
    <property type="term" value="P:aromatic amino acid family biosynthetic process"/>
    <property type="evidence" value="ECO:0007669"/>
    <property type="project" value="UniProtKB-KW"/>
</dbReference>
<dbReference type="GO" id="GO:0004764">
    <property type="term" value="F:shikimate 3-dehydrogenase (NADP+) activity"/>
    <property type="evidence" value="ECO:0007669"/>
    <property type="project" value="UniProtKB-EC"/>
</dbReference>
<dbReference type="PANTHER" id="PTHR21089:SF1">
    <property type="entry name" value="BIFUNCTIONAL 3-DEHYDROQUINATE DEHYDRATASE_SHIKIMATE DEHYDROGENASE, CHLOROPLASTIC"/>
    <property type="match status" value="1"/>
</dbReference>
<keyword evidence="3" id="KW-0521">NADP</keyword>
<name>A0A4Z0WE07_9GAMM</name>
<evidence type="ECO:0000259" key="8">
    <source>
        <dbReference type="Pfam" id="PF08501"/>
    </source>
</evidence>
<dbReference type="Gene3D" id="3.40.50.720">
    <property type="entry name" value="NAD(P)-binding Rossmann-like Domain"/>
    <property type="match status" value="1"/>
</dbReference>
<dbReference type="SUPFAM" id="SSF53223">
    <property type="entry name" value="Aminoacid dehydrogenase-like, N-terminal domain"/>
    <property type="match status" value="1"/>
</dbReference>
<dbReference type="Proteomes" id="UP000297475">
    <property type="component" value="Unassembled WGS sequence"/>
</dbReference>
<dbReference type="InterPro" id="IPR046346">
    <property type="entry name" value="Aminoacid_DH-like_N_sf"/>
</dbReference>
<evidence type="ECO:0000256" key="1">
    <source>
        <dbReference type="ARBA" id="ARBA00004871"/>
    </source>
</evidence>
<feature type="domain" description="Quinate/shikimate 5-dehydrogenase/glutamyl-tRNA reductase" evidence="7">
    <location>
        <begin position="121"/>
        <end position="178"/>
    </location>
</feature>
<evidence type="ECO:0000259" key="7">
    <source>
        <dbReference type="Pfam" id="PF01488"/>
    </source>
</evidence>
<dbReference type="Pfam" id="PF08501">
    <property type="entry name" value="Shikimate_dh_N"/>
    <property type="match status" value="1"/>
</dbReference>
<dbReference type="EC" id="1.1.1.25" evidence="2"/>
<reference evidence="9 10" key="1">
    <citation type="submission" date="2019-04" db="EMBL/GenBank/DDBJ databases">
        <title>Natronospirillum operosus gen. nov., sp. nov., a haloalkaliphilic satellite isolated from decaying biomass of laboratory culture of cyanobacterium Geitlerinema sp. and proposal of Natronospirillaceae fam. nov. and Saccharospirillaceae fam. nov.</title>
        <authorList>
            <person name="Kevbrin V."/>
            <person name="Boltyanskaya Y."/>
            <person name="Koziaeva V."/>
            <person name="Grouzdev D.S."/>
            <person name="Park M."/>
            <person name="Cho J."/>
        </authorList>
    </citation>
    <scope>NUCLEOTIDE SEQUENCE [LARGE SCALE GENOMIC DNA]</scope>
    <source>
        <strain evidence="9 10">G-116</strain>
    </source>
</reference>
<dbReference type="AlphaFoldDB" id="A0A4Z0WE07"/>
<dbReference type="GO" id="GO:0050661">
    <property type="term" value="F:NADP binding"/>
    <property type="evidence" value="ECO:0007669"/>
    <property type="project" value="TreeGrafter"/>
</dbReference>
<evidence type="ECO:0000256" key="2">
    <source>
        <dbReference type="ARBA" id="ARBA00012962"/>
    </source>
</evidence>
<dbReference type="GO" id="GO:0005829">
    <property type="term" value="C:cytosol"/>
    <property type="evidence" value="ECO:0007669"/>
    <property type="project" value="TreeGrafter"/>
</dbReference>
<dbReference type="InterPro" id="IPR036291">
    <property type="entry name" value="NAD(P)-bd_dom_sf"/>
</dbReference>
<evidence type="ECO:0000256" key="5">
    <source>
        <dbReference type="ARBA" id="ARBA00023141"/>
    </source>
</evidence>
<gene>
    <name evidence="9" type="ORF">E4656_10115</name>
</gene>
<dbReference type="RefSeq" id="WP_135483105.1">
    <property type="nucleotide sequence ID" value="NZ_SRMF01000003.1"/>
</dbReference>